<comment type="subcellular location">
    <subcellularLocation>
        <location evidence="1">Cell membrane</location>
        <topology evidence="1">Multi-pass membrane protein</topology>
    </subcellularLocation>
</comment>
<evidence type="ECO:0000259" key="7">
    <source>
        <dbReference type="PROSITE" id="PS50850"/>
    </source>
</evidence>
<feature type="transmembrane region" description="Helical" evidence="6">
    <location>
        <begin position="181"/>
        <end position="200"/>
    </location>
</feature>
<dbReference type="GO" id="GO:0022857">
    <property type="term" value="F:transmembrane transporter activity"/>
    <property type="evidence" value="ECO:0007669"/>
    <property type="project" value="InterPro"/>
</dbReference>
<dbReference type="GO" id="GO:0005886">
    <property type="term" value="C:plasma membrane"/>
    <property type="evidence" value="ECO:0007669"/>
    <property type="project" value="UniProtKB-SubCell"/>
</dbReference>
<dbReference type="AlphaFoldDB" id="A0A7I8DCQ7"/>
<dbReference type="KEGG" id="eff:skT53_29680"/>
<protein>
    <submittedName>
        <fullName evidence="8">MFS transporter</fullName>
    </submittedName>
</protein>
<keyword evidence="3 6" id="KW-0812">Transmembrane</keyword>
<dbReference type="InterPro" id="IPR050930">
    <property type="entry name" value="MFS_Vesicular_Transporter"/>
</dbReference>
<feature type="transmembrane region" description="Helical" evidence="6">
    <location>
        <begin position="52"/>
        <end position="69"/>
    </location>
</feature>
<evidence type="ECO:0000313" key="8">
    <source>
        <dbReference type="EMBL" id="BCJ87983.1"/>
    </source>
</evidence>
<feature type="transmembrane region" description="Helical" evidence="6">
    <location>
        <begin position="81"/>
        <end position="98"/>
    </location>
</feature>
<gene>
    <name evidence="8" type="ORF">skT53_29680</name>
</gene>
<dbReference type="Gene3D" id="1.20.1250.20">
    <property type="entry name" value="MFS general substrate transporter like domains"/>
    <property type="match status" value="1"/>
</dbReference>
<keyword evidence="4 6" id="KW-1133">Transmembrane helix</keyword>
<feature type="transmembrane region" description="Helical" evidence="6">
    <location>
        <begin position="220"/>
        <end position="242"/>
    </location>
</feature>
<keyword evidence="2" id="KW-0813">Transport</keyword>
<dbReference type="PANTHER" id="PTHR23506:SF23">
    <property type="entry name" value="GH10249P"/>
    <property type="match status" value="1"/>
</dbReference>
<dbReference type="SUPFAM" id="SSF103473">
    <property type="entry name" value="MFS general substrate transporter"/>
    <property type="match status" value="1"/>
</dbReference>
<dbReference type="EMBL" id="AP023366">
    <property type="protein sequence ID" value="BCJ87983.1"/>
    <property type="molecule type" value="Genomic_DNA"/>
</dbReference>
<evidence type="ECO:0000256" key="3">
    <source>
        <dbReference type="ARBA" id="ARBA00022692"/>
    </source>
</evidence>
<dbReference type="PROSITE" id="PS50850">
    <property type="entry name" value="MFS"/>
    <property type="match status" value="1"/>
</dbReference>
<feature type="domain" description="Major facilitator superfamily (MFS) profile" evidence="7">
    <location>
        <begin position="1"/>
        <end position="371"/>
    </location>
</feature>
<evidence type="ECO:0000256" key="4">
    <source>
        <dbReference type="ARBA" id="ARBA00022989"/>
    </source>
</evidence>
<feature type="transmembrane region" description="Helical" evidence="6">
    <location>
        <begin position="119"/>
        <end position="137"/>
    </location>
</feature>
<evidence type="ECO:0000313" key="9">
    <source>
        <dbReference type="Proteomes" id="UP000593802"/>
    </source>
</evidence>
<accession>A0A7I8DCQ7</accession>
<dbReference type="InterPro" id="IPR011701">
    <property type="entry name" value="MFS"/>
</dbReference>
<proteinExistence type="predicted"/>
<dbReference type="Pfam" id="PF07690">
    <property type="entry name" value="MFS_1"/>
    <property type="match status" value="1"/>
</dbReference>
<dbReference type="InterPro" id="IPR036259">
    <property type="entry name" value="MFS_trans_sf"/>
</dbReference>
<evidence type="ECO:0000256" key="6">
    <source>
        <dbReference type="SAM" id="Phobius"/>
    </source>
</evidence>
<feature type="transmembrane region" description="Helical" evidence="6">
    <location>
        <begin position="346"/>
        <end position="368"/>
    </location>
</feature>
<name>A0A7I8DCQ7_9BACL</name>
<evidence type="ECO:0000256" key="2">
    <source>
        <dbReference type="ARBA" id="ARBA00022448"/>
    </source>
</evidence>
<keyword evidence="5 6" id="KW-0472">Membrane</keyword>
<sequence length="371" mass="40389">MLYVVLPTHWKEAGLTSLLEVGVLLSINRFVRLPLNPLIGFLYKRIRLKNGILFAVVLAGITTTLYGYAKGVWLWIVLRSMWGLAWSFFKLGAYLSILKLSTDRNRGERMGTYNGMYRIGSLIGMLAGGVLADIYGIRLVATVFGILAFLAVPCVFRYLSHFNESESPETAAVIGEIDRPLMNRGLLGIFVTVFLVGMSLDGMVTATLSHIIEVYYPNLVIAGMALGAATVAGSLQAVRWCLGPWLSPWIGKVTDGRVGRKRILVMLLGLSSVFLGLVPVTMPILMWLMVVLSILLVASMLVTVMDAFVSDLAEGSSKIAIMTFYTVVMDTGAALGPFLGYAAERLAGVSMIIWGTTGIMAILAVGWYQAK</sequence>
<keyword evidence="9" id="KW-1185">Reference proteome</keyword>
<dbReference type="PANTHER" id="PTHR23506">
    <property type="entry name" value="GH10249P"/>
    <property type="match status" value="1"/>
</dbReference>
<feature type="transmembrane region" description="Helical" evidence="6">
    <location>
        <begin position="263"/>
        <end position="280"/>
    </location>
</feature>
<dbReference type="Proteomes" id="UP000593802">
    <property type="component" value="Chromosome"/>
</dbReference>
<evidence type="ECO:0000256" key="1">
    <source>
        <dbReference type="ARBA" id="ARBA00004651"/>
    </source>
</evidence>
<reference evidence="8 9" key="1">
    <citation type="submission" date="2020-08" db="EMBL/GenBank/DDBJ databases">
        <title>Complete Genome Sequence of Effusibacillus dendaii Strain skT53, Isolated from Farmland soil.</title>
        <authorList>
            <person name="Konishi T."/>
            <person name="Kawasaki H."/>
        </authorList>
    </citation>
    <scope>NUCLEOTIDE SEQUENCE [LARGE SCALE GENOMIC DNA]</scope>
    <source>
        <strain evidence="9">skT53</strain>
    </source>
</reference>
<evidence type="ECO:0000256" key="5">
    <source>
        <dbReference type="ARBA" id="ARBA00023136"/>
    </source>
</evidence>
<organism evidence="8 9">
    <name type="scientific">Effusibacillus dendaii</name>
    <dbReference type="NCBI Taxonomy" id="2743772"/>
    <lineage>
        <taxon>Bacteria</taxon>
        <taxon>Bacillati</taxon>
        <taxon>Bacillota</taxon>
        <taxon>Bacilli</taxon>
        <taxon>Bacillales</taxon>
        <taxon>Alicyclobacillaceae</taxon>
        <taxon>Effusibacillus</taxon>
    </lineage>
</organism>
<feature type="transmembrane region" description="Helical" evidence="6">
    <location>
        <begin position="286"/>
        <end position="309"/>
    </location>
</feature>
<dbReference type="InterPro" id="IPR020846">
    <property type="entry name" value="MFS_dom"/>
</dbReference>
<feature type="transmembrane region" description="Helical" evidence="6">
    <location>
        <begin position="321"/>
        <end position="340"/>
    </location>
</feature>